<dbReference type="Proteomes" id="UP000254329">
    <property type="component" value="Unassembled WGS sequence"/>
</dbReference>
<dbReference type="AlphaFoldDB" id="A0A1V4B0D7"/>
<name>A0A1V4B0D7_9PAST</name>
<accession>A0A1V4B0D7</accession>
<evidence type="ECO:0000313" key="4">
    <source>
        <dbReference type="Proteomes" id="UP000254329"/>
    </source>
</evidence>
<keyword evidence="4" id="KW-1185">Reference proteome</keyword>
<feature type="chain" id="PRO_5030036247" evidence="2">
    <location>
        <begin position="21"/>
        <end position="255"/>
    </location>
</feature>
<feature type="compositionally biased region" description="Polar residues" evidence="1">
    <location>
        <begin position="66"/>
        <end position="75"/>
    </location>
</feature>
<protein>
    <submittedName>
        <fullName evidence="3">Putative lipoprotein</fullName>
    </submittedName>
</protein>
<feature type="signal peptide" evidence="2">
    <location>
        <begin position="1"/>
        <end position="20"/>
    </location>
</feature>
<feature type="compositionally biased region" description="Low complexity" evidence="1">
    <location>
        <begin position="30"/>
        <end position="41"/>
    </location>
</feature>
<sequence>MKLNKSLLITTLVTSGMLLVACNEKNKTEATQAETKAETTQPVAQETAKANAEQTQPTTQEKTEASTEQAQPTTQEKTEASTEQTQPTTQEKTEASTEQAQPTTHTETDASVIEQKALDQFNKAVAIVLTGYRIDKDTQSQDTLSFIYQVTNKSNKAIKEVQWFNLFLVDSKIVDVLDIPVVFEKTLAAEKTEEVTLTKLANTYPENIKDSILNKKADFKFTPTIAGKIVFEDGTELIVTKFEDITNSLQKHPNQ</sequence>
<proteinExistence type="predicted"/>
<evidence type="ECO:0000256" key="1">
    <source>
        <dbReference type="SAM" id="MobiDB-lite"/>
    </source>
</evidence>
<feature type="compositionally biased region" description="Low complexity" evidence="1">
    <location>
        <begin position="81"/>
        <end position="90"/>
    </location>
</feature>
<evidence type="ECO:0000256" key="2">
    <source>
        <dbReference type="SAM" id="SignalP"/>
    </source>
</evidence>
<dbReference type="RefSeq" id="WP_078218727.1">
    <property type="nucleotide sequence ID" value="NZ_MUXZ01000020.1"/>
</dbReference>
<reference evidence="3 4" key="1">
    <citation type="submission" date="2018-06" db="EMBL/GenBank/DDBJ databases">
        <authorList>
            <consortium name="Pathogen Informatics"/>
            <person name="Doyle S."/>
        </authorList>
    </citation>
    <scope>NUCLEOTIDE SEQUENCE [LARGE SCALE GENOMIC DNA]</scope>
    <source>
        <strain evidence="3 4">NCTC1659</strain>
    </source>
</reference>
<keyword evidence="2" id="KW-0732">Signal</keyword>
<keyword evidence="3" id="KW-0449">Lipoprotein</keyword>
<feature type="region of interest" description="Disordered" evidence="1">
    <location>
        <begin position="30"/>
        <end position="109"/>
    </location>
</feature>
<organism evidence="3 4">
    <name type="scientific">Canicola haemoglobinophilus</name>
    <dbReference type="NCBI Taxonomy" id="733"/>
    <lineage>
        <taxon>Bacteria</taxon>
        <taxon>Pseudomonadati</taxon>
        <taxon>Pseudomonadota</taxon>
        <taxon>Gammaproteobacteria</taxon>
        <taxon>Pasteurellales</taxon>
        <taxon>Pasteurellaceae</taxon>
        <taxon>Canicola</taxon>
    </lineage>
</organism>
<gene>
    <name evidence="3" type="ORF">NCTC1659_02403</name>
</gene>
<feature type="compositionally biased region" description="Polar residues" evidence="1">
    <location>
        <begin position="96"/>
        <end position="105"/>
    </location>
</feature>
<evidence type="ECO:0000313" key="3">
    <source>
        <dbReference type="EMBL" id="STO61093.1"/>
    </source>
</evidence>
<dbReference type="EMBL" id="UGHF01000001">
    <property type="protein sequence ID" value="STO61093.1"/>
    <property type="molecule type" value="Genomic_DNA"/>
</dbReference>
<dbReference type="PROSITE" id="PS51257">
    <property type="entry name" value="PROKAR_LIPOPROTEIN"/>
    <property type="match status" value="1"/>
</dbReference>